<organism evidence="2">
    <name type="scientific">CrAss-like virus sp. ctUXy6</name>
    <dbReference type="NCBI Taxonomy" id="2825835"/>
    <lineage>
        <taxon>Viruses</taxon>
        <taxon>Duplodnaviria</taxon>
        <taxon>Heunggongvirae</taxon>
        <taxon>Uroviricota</taxon>
        <taxon>Caudoviricetes</taxon>
        <taxon>Crassvirales</taxon>
    </lineage>
</organism>
<feature type="compositionally biased region" description="Gly residues" evidence="1">
    <location>
        <begin position="7"/>
        <end position="23"/>
    </location>
</feature>
<evidence type="ECO:0000256" key="1">
    <source>
        <dbReference type="SAM" id="MobiDB-lite"/>
    </source>
</evidence>
<reference evidence="2" key="1">
    <citation type="journal article" date="2021" name="Proc. Natl. Acad. Sci. U.S.A.">
        <title>A Catalog of Tens of Thousands of Viruses from Human Metagenomes Reveals Hidden Associations with Chronic Diseases.</title>
        <authorList>
            <person name="Tisza M.J."/>
            <person name="Buck C.B."/>
        </authorList>
    </citation>
    <scope>NUCLEOTIDE SEQUENCE</scope>
    <source>
        <strain evidence="2">CtUXy6</strain>
    </source>
</reference>
<evidence type="ECO:0000313" key="2">
    <source>
        <dbReference type="EMBL" id="DAG02643.1"/>
    </source>
</evidence>
<accession>A0A8S5V7M8</accession>
<sequence length="442" mass="47508">MPDFGYGNAGGGAADNGGAGGQGTDLDTGRLDNAGAGGTGSADDITTAAPDNNGDGNNNKGGANGTGDRNGGNGAVDNGNGGDGNGDGNGDVELVEGTTIEVGEDSYTVDKDGNLVDKDGNVFKEAKDVKDFIASFEVDNGANEISIDAIKDTLGVDIVDEDGKPVEFDNTPAGVAAYVESVIEQRQEEFAQAGVNQLLERYPIVSDVINYYVANGNSLDGFGEVKDRSNITIDEQNIAQQEAIIRESFKEFNKRGNVNEYIQYLKDKGTLFTTAQEELQGLIDADNAAKEERAQLAREAAAKEQEESDKYWNGVQEVIKSRKIAGYEIPETIIINRDGKKIAATPTDFFNYVYQVDEQGNSRYINELAAMTPEQRRDDSLLRAYLRFTGGTYADLVNLAIKDQEVKKLRLTAKENNKRTARIIPPASGKPKGSKTDFGYNQ</sequence>
<feature type="compositionally biased region" description="Gly residues" evidence="1">
    <location>
        <begin position="62"/>
        <end position="89"/>
    </location>
</feature>
<protein>
    <submittedName>
        <fullName evidence="2">Uncharacterized protein</fullName>
    </submittedName>
</protein>
<proteinExistence type="predicted"/>
<name>A0A8S5V7M8_9CAUD</name>
<feature type="region of interest" description="Disordered" evidence="1">
    <location>
        <begin position="417"/>
        <end position="442"/>
    </location>
</feature>
<feature type="region of interest" description="Disordered" evidence="1">
    <location>
        <begin position="1"/>
        <end position="93"/>
    </location>
</feature>
<feature type="compositionally biased region" description="Low complexity" evidence="1">
    <location>
        <begin position="51"/>
        <end position="61"/>
    </location>
</feature>
<dbReference type="EMBL" id="BK016212">
    <property type="protein sequence ID" value="DAG02643.1"/>
    <property type="molecule type" value="Genomic_DNA"/>
</dbReference>